<reference evidence="1 2" key="1">
    <citation type="submission" date="2020-08" db="EMBL/GenBank/DDBJ databases">
        <authorList>
            <person name="Koutsovoulos G."/>
            <person name="Danchin GJ E."/>
        </authorList>
    </citation>
    <scope>NUCLEOTIDE SEQUENCE [LARGE SCALE GENOMIC DNA]</scope>
</reference>
<organism evidence="1 2">
    <name type="scientific">Meloidogyne enterolobii</name>
    <name type="common">Root-knot nematode worm</name>
    <name type="synonym">Meloidogyne mayaguensis</name>
    <dbReference type="NCBI Taxonomy" id="390850"/>
    <lineage>
        <taxon>Eukaryota</taxon>
        <taxon>Metazoa</taxon>
        <taxon>Ecdysozoa</taxon>
        <taxon>Nematoda</taxon>
        <taxon>Chromadorea</taxon>
        <taxon>Rhabditida</taxon>
        <taxon>Tylenchina</taxon>
        <taxon>Tylenchomorpha</taxon>
        <taxon>Tylenchoidea</taxon>
        <taxon>Meloidogynidae</taxon>
        <taxon>Meloidogyninae</taxon>
        <taxon>Meloidogyne</taxon>
    </lineage>
</organism>
<protein>
    <submittedName>
        <fullName evidence="1">Uncharacterized protein</fullName>
    </submittedName>
</protein>
<dbReference type="AlphaFoldDB" id="A0A6V7WLU1"/>
<evidence type="ECO:0000313" key="2">
    <source>
        <dbReference type="Proteomes" id="UP000580250"/>
    </source>
</evidence>
<proteinExistence type="predicted"/>
<dbReference type="Proteomes" id="UP000580250">
    <property type="component" value="Unassembled WGS sequence"/>
</dbReference>
<name>A0A6V7WLU1_MELEN</name>
<dbReference type="EMBL" id="CAJEWN010000664">
    <property type="protein sequence ID" value="CAD2187969.1"/>
    <property type="molecule type" value="Genomic_DNA"/>
</dbReference>
<accession>A0A6V7WLU1</accession>
<evidence type="ECO:0000313" key="1">
    <source>
        <dbReference type="EMBL" id="CAD2187969.1"/>
    </source>
</evidence>
<comment type="caution">
    <text evidence="1">The sequence shown here is derived from an EMBL/GenBank/DDBJ whole genome shotgun (WGS) entry which is preliminary data.</text>
</comment>
<gene>
    <name evidence="1" type="ORF">MENT_LOCUS40585</name>
</gene>
<sequence>MQISIFDYIESFDFYEVSANNLHIDLENNALKIMHDTGKLFKTLHEDELYLASKHYRIQYSHNNVYDDEENMKEFLQTIPLMHVYKKIDDWVITSEEFEGFESFLIENEPSNTYNLYELYHSDYVIKNFGSAKEA</sequence>